<comment type="caution">
    <text evidence="3">The sequence shown here is derived from an EMBL/GenBank/DDBJ whole genome shotgun (WGS) entry which is preliminary data.</text>
</comment>
<feature type="compositionally biased region" description="Basic and acidic residues" evidence="2">
    <location>
        <begin position="190"/>
        <end position="202"/>
    </location>
</feature>
<keyword evidence="4" id="KW-1185">Reference proteome</keyword>
<proteinExistence type="predicted"/>
<accession>A0A0P7BA74</accession>
<evidence type="ECO:0000313" key="4">
    <source>
        <dbReference type="Proteomes" id="UP000050424"/>
    </source>
</evidence>
<feature type="compositionally biased region" description="Basic and acidic residues" evidence="2">
    <location>
        <begin position="209"/>
        <end position="220"/>
    </location>
</feature>
<reference evidence="3 4" key="1">
    <citation type="submission" date="2015-09" db="EMBL/GenBank/DDBJ databases">
        <title>Draft genome of a European isolate of the apple canker pathogen Neonectria ditissima.</title>
        <authorList>
            <person name="Gomez-Cortecero A."/>
            <person name="Harrison R.J."/>
            <person name="Armitage A.D."/>
        </authorList>
    </citation>
    <scope>NUCLEOTIDE SEQUENCE [LARGE SCALE GENOMIC DNA]</scope>
    <source>
        <strain evidence="3 4">R09/05</strain>
    </source>
</reference>
<dbReference type="OrthoDB" id="3439480at2759"/>
<feature type="compositionally biased region" description="Basic residues" evidence="2">
    <location>
        <begin position="175"/>
        <end position="184"/>
    </location>
</feature>
<evidence type="ECO:0000256" key="2">
    <source>
        <dbReference type="SAM" id="MobiDB-lite"/>
    </source>
</evidence>
<dbReference type="Proteomes" id="UP000050424">
    <property type="component" value="Unassembled WGS sequence"/>
</dbReference>
<sequence>MCTSNIYTYVHPDGHQEQTYHPTLCAASVHGQPCANNVVFQHPHQFISYGDSTMPYMTQLPPTPQYSQPSTPNYRSADDSDHSYGSSSSKKKRASGVYVNGQKVLDLNRREGKHRERIVLVDNPPTPRTPPQTWTAPHTAPPSPNTSPYLESSPSRRRPVIVDERTVQIEVVDNKKHRSSHSRHASTSSRESRHSQSEEDEKRRRRHQREKEREEQEIRSQRLRARINEANAEIAARAAVPAAPILKRVSTYKRGAVEVPYEADLAEAVRRLSFEEARREEKAQRLALREERKEDEAQRKRLMERIQPRRRATVGPGSRRHRVLYDDGVYRWE</sequence>
<evidence type="ECO:0000313" key="3">
    <source>
        <dbReference type="EMBL" id="KPM43707.1"/>
    </source>
</evidence>
<dbReference type="EMBL" id="LKCW01000029">
    <property type="protein sequence ID" value="KPM43707.1"/>
    <property type="molecule type" value="Genomic_DNA"/>
</dbReference>
<feature type="compositionally biased region" description="Basic and acidic residues" evidence="2">
    <location>
        <begin position="106"/>
        <end position="119"/>
    </location>
</feature>
<evidence type="ECO:0000256" key="1">
    <source>
        <dbReference type="SAM" id="Coils"/>
    </source>
</evidence>
<protein>
    <submittedName>
        <fullName evidence="3">Uncharacterized protein</fullName>
    </submittedName>
</protein>
<feature type="region of interest" description="Disordered" evidence="2">
    <location>
        <begin position="56"/>
        <end position="220"/>
    </location>
</feature>
<dbReference type="AlphaFoldDB" id="A0A0P7BA74"/>
<name>A0A0P7BA74_9HYPO</name>
<feature type="coiled-coil region" evidence="1">
    <location>
        <begin position="274"/>
        <end position="305"/>
    </location>
</feature>
<organism evidence="3 4">
    <name type="scientific">Neonectria ditissima</name>
    <dbReference type="NCBI Taxonomy" id="78410"/>
    <lineage>
        <taxon>Eukaryota</taxon>
        <taxon>Fungi</taxon>
        <taxon>Dikarya</taxon>
        <taxon>Ascomycota</taxon>
        <taxon>Pezizomycotina</taxon>
        <taxon>Sordariomycetes</taxon>
        <taxon>Hypocreomycetidae</taxon>
        <taxon>Hypocreales</taxon>
        <taxon>Nectriaceae</taxon>
        <taxon>Neonectria</taxon>
    </lineage>
</organism>
<gene>
    <name evidence="3" type="ORF">AK830_g2895</name>
</gene>
<keyword evidence="1" id="KW-0175">Coiled coil</keyword>